<comment type="caution">
    <text evidence="3">The sequence shown here is derived from an EMBL/GenBank/DDBJ whole genome shotgun (WGS) entry which is preliminary data.</text>
</comment>
<evidence type="ECO:0000259" key="2">
    <source>
        <dbReference type="PROSITE" id="PS50943"/>
    </source>
</evidence>
<dbReference type="Pfam" id="PF07022">
    <property type="entry name" value="Phage_CI_repr"/>
    <property type="match status" value="1"/>
</dbReference>
<dbReference type="GO" id="GO:0045892">
    <property type="term" value="P:negative regulation of DNA-templated transcription"/>
    <property type="evidence" value="ECO:0007669"/>
    <property type="project" value="InterPro"/>
</dbReference>
<organism evidence="3">
    <name type="scientific">Gracilinema caldarium</name>
    <dbReference type="NCBI Taxonomy" id="215591"/>
    <lineage>
        <taxon>Bacteria</taxon>
        <taxon>Pseudomonadati</taxon>
        <taxon>Spirochaetota</taxon>
        <taxon>Spirochaetia</taxon>
        <taxon>Spirochaetales</taxon>
        <taxon>Breznakiellaceae</taxon>
        <taxon>Gracilinema</taxon>
    </lineage>
</organism>
<accession>A0A7C3EBT9</accession>
<feature type="region of interest" description="Disordered" evidence="1">
    <location>
        <begin position="86"/>
        <end position="170"/>
    </location>
</feature>
<reference evidence="3" key="1">
    <citation type="journal article" date="2020" name="mSystems">
        <title>Genome- and Community-Level Interaction Insights into Carbon Utilization and Element Cycling Functions of Hydrothermarchaeota in Hydrothermal Sediment.</title>
        <authorList>
            <person name="Zhou Z."/>
            <person name="Liu Y."/>
            <person name="Xu W."/>
            <person name="Pan J."/>
            <person name="Luo Z.H."/>
            <person name="Li M."/>
        </authorList>
    </citation>
    <scope>NUCLEOTIDE SEQUENCE [LARGE SCALE GENOMIC DNA]</scope>
    <source>
        <strain evidence="3">SpSt-503</strain>
    </source>
</reference>
<feature type="domain" description="HTH cro/C1-type" evidence="2">
    <location>
        <begin position="24"/>
        <end position="77"/>
    </location>
</feature>
<dbReference type="GO" id="GO:0003677">
    <property type="term" value="F:DNA binding"/>
    <property type="evidence" value="ECO:0007669"/>
    <property type="project" value="InterPro"/>
</dbReference>
<sequence length="250" mass="27139">MSKYGLFPQRWLFMDIHQNSMARIRQLREAVGVNQTTFANELNIPRTTLINYEKGITLPSDLLLKLKEKYDVSIDWLLTGEGEMFLPGKDPRKPQNGNVADLAGPPREEKSDTVSDLGAAPPGAEKNRNVADLAKPQAAEPGKYDTVSDLDTAPQGQSSLSALPAGPEPPKRIRRISMELQGLADELDVGGPVPARLRPLVRRVARLDDEDLAKTTAYVDDLLQKVKYAQGEEPAEADTSQGGAAAAGIA</sequence>
<dbReference type="InterPro" id="IPR001387">
    <property type="entry name" value="Cro/C1-type_HTH"/>
</dbReference>
<dbReference type="AlphaFoldDB" id="A0A7C3EBT9"/>
<dbReference type="SMART" id="SM00530">
    <property type="entry name" value="HTH_XRE"/>
    <property type="match status" value="1"/>
</dbReference>
<evidence type="ECO:0000256" key="1">
    <source>
        <dbReference type="SAM" id="MobiDB-lite"/>
    </source>
</evidence>
<name>A0A7C3EBT9_9SPIR</name>
<feature type="region of interest" description="Disordered" evidence="1">
    <location>
        <begin position="231"/>
        <end position="250"/>
    </location>
</feature>
<dbReference type="InterPro" id="IPR010982">
    <property type="entry name" value="Lambda_DNA-bd_dom_sf"/>
</dbReference>
<dbReference type="SUPFAM" id="SSF47413">
    <property type="entry name" value="lambda repressor-like DNA-binding domains"/>
    <property type="match status" value="1"/>
</dbReference>
<evidence type="ECO:0000313" key="3">
    <source>
        <dbReference type="EMBL" id="HFH28790.1"/>
    </source>
</evidence>
<dbReference type="Gene3D" id="1.10.260.40">
    <property type="entry name" value="lambda repressor-like DNA-binding domains"/>
    <property type="match status" value="1"/>
</dbReference>
<dbReference type="CDD" id="cd00093">
    <property type="entry name" value="HTH_XRE"/>
    <property type="match status" value="1"/>
</dbReference>
<dbReference type="EMBL" id="DSVL01000144">
    <property type="protein sequence ID" value="HFH28790.1"/>
    <property type="molecule type" value="Genomic_DNA"/>
</dbReference>
<dbReference type="PROSITE" id="PS50943">
    <property type="entry name" value="HTH_CROC1"/>
    <property type="match status" value="1"/>
</dbReference>
<gene>
    <name evidence="3" type="ORF">ENS59_04670</name>
</gene>
<protein>
    <submittedName>
        <fullName evidence="3">Helix-turn-helix domain-containing protein</fullName>
    </submittedName>
</protein>
<proteinExistence type="predicted"/>
<dbReference type="InterPro" id="IPR010744">
    <property type="entry name" value="Phage_CI_N"/>
</dbReference>